<feature type="transmembrane region" description="Helical" evidence="9">
    <location>
        <begin position="299"/>
        <end position="318"/>
    </location>
</feature>
<reference evidence="11" key="1">
    <citation type="submission" date="2023-02" db="EMBL/GenBank/DDBJ databases">
        <title>Genome of toxic invasive species Heracleum sosnowskyi carries increased number of genes despite the absence of recent whole-genome duplications.</title>
        <authorList>
            <person name="Schelkunov M."/>
            <person name="Shtratnikova V."/>
            <person name="Makarenko M."/>
            <person name="Klepikova A."/>
            <person name="Omelchenko D."/>
            <person name="Novikova G."/>
            <person name="Obukhova E."/>
            <person name="Bogdanov V."/>
            <person name="Penin A."/>
            <person name="Logacheva M."/>
        </authorList>
    </citation>
    <scope>NUCLEOTIDE SEQUENCE</scope>
    <source>
        <strain evidence="11">Hsosn_3</strain>
        <tissue evidence="11">Leaf</tissue>
    </source>
</reference>
<dbReference type="AlphaFoldDB" id="A0AAD8MQN4"/>
<comment type="caution">
    <text evidence="11">The sequence shown here is derived from an EMBL/GenBank/DDBJ whole genome shotgun (WGS) entry which is preliminary data.</text>
</comment>
<protein>
    <submittedName>
        <fullName evidence="11">Acyl-CoA sterol acyl transferase 1</fullName>
    </submittedName>
</protein>
<feature type="transmembrane region" description="Helical" evidence="9">
    <location>
        <begin position="32"/>
        <end position="51"/>
    </location>
</feature>
<evidence type="ECO:0000256" key="7">
    <source>
        <dbReference type="ARBA" id="ARBA00023136"/>
    </source>
</evidence>
<reference evidence="11" key="2">
    <citation type="submission" date="2023-05" db="EMBL/GenBank/DDBJ databases">
        <authorList>
            <person name="Schelkunov M.I."/>
        </authorList>
    </citation>
    <scope>NUCLEOTIDE SEQUENCE</scope>
    <source>
        <strain evidence="11">Hsosn_3</strain>
        <tissue evidence="11">Leaf</tissue>
    </source>
</reference>
<dbReference type="EMBL" id="JAUIZM010000005">
    <property type="protein sequence ID" value="KAK1381901.1"/>
    <property type="molecule type" value="Genomic_DNA"/>
</dbReference>
<dbReference type="Proteomes" id="UP001237642">
    <property type="component" value="Unassembled WGS sequence"/>
</dbReference>
<keyword evidence="5 9" id="KW-1133">Transmembrane helix</keyword>
<feature type="transmembrane region" description="Helical" evidence="9">
    <location>
        <begin position="7"/>
        <end position="26"/>
    </location>
</feature>
<keyword evidence="6" id="KW-0443">Lipid metabolism</keyword>
<comment type="subcellular location">
    <subcellularLocation>
        <location evidence="1">Membrane</location>
        <topology evidence="1">Multi-pass membrane protein</topology>
    </subcellularLocation>
</comment>
<feature type="transmembrane region" description="Helical" evidence="9">
    <location>
        <begin position="158"/>
        <end position="180"/>
    </location>
</feature>
<feature type="transmembrane region" description="Helical" evidence="9">
    <location>
        <begin position="237"/>
        <end position="258"/>
    </location>
</feature>
<keyword evidence="7 9" id="KW-0472">Membrane</keyword>
<keyword evidence="12" id="KW-1185">Reference proteome</keyword>
<dbReference type="PIRSF" id="PIRSF037006">
    <property type="entry name" value="Wax_synthase"/>
    <property type="match status" value="1"/>
</dbReference>
<dbReference type="GO" id="GO:0008374">
    <property type="term" value="F:O-acyltransferase activity"/>
    <property type="evidence" value="ECO:0007669"/>
    <property type="project" value="InterPro"/>
</dbReference>
<name>A0AAD8MQN4_9APIA</name>
<evidence type="ECO:0000256" key="4">
    <source>
        <dbReference type="ARBA" id="ARBA00022692"/>
    </source>
</evidence>
<dbReference type="InterPro" id="IPR017088">
    <property type="entry name" value="Wax_synthase_Magnoliopsida"/>
</dbReference>
<dbReference type="Pfam" id="PF13813">
    <property type="entry name" value="MBOAT_2"/>
    <property type="match status" value="1"/>
</dbReference>
<organism evidence="11 12">
    <name type="scientific">Heracleum sosnowskyi</name>
    <dbReference type="NCBI Taxonomy" id="360622"/>
    <lineage>
        <taxon>Eukaryota</taxon>
        <taxon>Viridiplantae</taxon>
        <taxon>Streptophyta</taxon>
        <taxon>Embryophyta</taxon>
        <taxon>Tracheophyta</taxon>
        <taxon>Spermatophyta</taxon>
        <taxon>Magnoliopsida</taxon>
        <taxon>eudicotyledons</taxon>
        <taxon>Gunneridae</taxon>
        <taxon>Pentapetalae</taxon>
        <taxon>asterids</taxon>
        <taxon>campanulids</taxon>
        <taxon>Apiales</taxon>
        <taxon>Apiaceae</taxon>
        <taxon>Apioideae</taxon>
        <taxon>apioid superclade</taxon>
        <taxon>Tordylieae</taxon>
        <taxon>Tordyliinae</taxon>
        <taxon>Heracleum</taxon>
    </lineage>
</organism>
<feature type="transmembrane region" description="Helical" evidence="9">
    <location>
        <begin position="128"/>
        <end position="146"/>
    </location>
</feature>
<keyword evidence="4 9" id="KW-0812">Transmembrane</keyword>
<dbReference type="PANTHER" id="PTHR31595">
    <property type="entry name" value="LONG-CHAIN-ALCOHOL O-FATTY-ACYLTRANSFERASE 3-RELATED"/>
    <property type="match status" value="1"/>
</dbReference>
<accession>A0AAD8MQN4</accession>
<dbReference type="InterPro" id="IPR044851">
    <property type="entry name" value="Wax_synthase"/>
</dbReference>
<feature type="domain" description="Wax synthase" evidence="10">
    <location>
        <begin position="189"/>
        <end position="275"/>
    </location>
</feature>
<evidence type="ECO:0000256" key="9">
    <source>
        <dbReference type="SAM" id="Phobius"/>
    </source>
</evidence>
<proteinExistence type="inferred from homology"/>
<dbReference type="InterPro" id="IPR032805">
    <property type="entry name" value="Wax_synthase_dom"/>
</dbReference>
<evidence type="ECO:0000313" key="12">
    <source>
        <dbReference type="Proteomes" id="UP001237642"/>
    </source>
</evidence>
<evidence type="ECO:0000259" key="10">
    <source>
        <dbReference type="Pfam" id="PF13813"/>
    </source>
</evidence>
<keyword evidence="3 11" id="KW-0808">Transferase</keyword>
<evidence type="ECO:0000256" key="1">
    <source>
        <dbReference type="ARBA" id="ARBA00004141"/>
    </source>
</evidence>
<evidence type="ECO:0000256" key="2">
    <source>
        <dbReference type="ARBA" id="ARBA00007282"/>
    </source>
</evidence>
<dbReference type="PANTHER" id="PTHR31595:SF72">
    <property type="entry name" value="ACYL-COA--STEROL O-ACYLTRANSFERASE 1-LIKE"/>
    <property type="match status" value="1"/>
</dbReference>
<gene>
    <name evidence="11" type="ORF">POM88_019636</name>
</gene>
<dbReference type="GO" id="GO:0006629">
    <property type="term" value="P:lipid metabolic process"/>
    <property type="evidence" value="ECO:0007669"/>
    <property type="project" value="UniProtKB-KW"/>
</dbReference>
<dbReference type="GO" id="GO:0016020">
    <property type="term" value="C:membrane"/>
    <property type="evidence" value="ECO:0007669"/>
    <property type="project" value="UniProtKB-SubCell"/>
</dbReference>
<evidence type="ECO:0000256" key="6">
    <source>
        <dbReference type="ARBA" id="ARBA00023098"/>
    </source>
</evidence>
<feature type="transmembrane region" description="Helical" evidence="9">
    <location>
        <begin position="270"/>
        <end position="287"/>
    </location>
</feature>
<sequence length="357" mass="40880">MEGEVNNFAMVWIIVLASLCYCHTIAKFIPKGTTRFLTILPISILFTILPLNLTTMHLGATSSFLIAWLANFKILLFAFDKGPLASNPPIPLSLFIPLACLPIKIHYHSNKEIFEKNPSHQIGKNNYILVNYGLKILVLGFLIKLYDYKELLHTNFILLVYSIHMYLGLELLLAMFANLARILMQVELEPQFNEPYLATSLQDFWGKRWNLMVSNILKPTVFEPTRSISTGLVGRKLAVFPGLLATFFVSGLMHELVFYNYGRQRTRWEVLWFFLIHGLSLCIEMGLKKAENGKFRLPPMVSGPLTVMYVVTSFWLFFPPFLRGNADVKTCTEFLAFVEFVWNGRLVSPNDMSCPYL</sequence>
<evidence type="ECO:0000256" key="3">
    <source>
        <dbReference type="ARBA" id="ARBA00022679"/>
    </source>
</evidence>
<evidence type="ECO:0000313" key="11">
    <source>
        <dbReference type="EMBL" id="KAK1381901.1"/>
    </source>
</evidence>
<evidence type="ECO:0000256" key="5">
    <source>
        <dbReference type="ARBA" id="ARBA00022989"/>
    </source>
</evidence>
<comment type="similarity">
    <text evidence="2">Belongs to the wax synthase family.</text>
</comment>
<keyword evidence="8" id="KW-0012">Acyltransferase</keyword>
<evidence type="ECO:0000256" key="8">
    <source>
        <dbReference type="ARBA" id="ARBA00023315"/>
    </source>
</evidence>